<dbReference type="EMBL" id="POSK01000027">
    <property type="protein sequence ID" value="PNI00739.1"/>
    <property type="molecule type" value="Genomic_DNA"/>
</dbReference>
<dbReference type="Pfam" id="PF16966">
    <property type="entry name" value="Porin_8"/>
    <property type="match status" value="1"/>
</dbReference>
<dbReference type="AlphaFoldDB" id="A0A2J8G7U6"/>
<reference evidence="2 3" key="1">
    <citation type="submission" date="2018-01" db="EMBL/GenBank/DDBJ databases">
        <title>Draft genome sequences of six Vibrio diazotrophicus strains isolated from deep-sea sediments of the Baltic Sea.</title>
        <authorList>
            <person name="Castillo D."/>
            <person name="Vandieken V."/>
            <person name="Chiang O."/>
            <person name="Middelboe M."/>
        </authorList>
    </citation>
    <scope>NUCLEOTIDE SEQUENCE [LARGE SCALE GENOMIC DNA]</scope>
    <source>
        <strain evidence="2 3">60.27F</strain>
    </source>
</reference>
<sequence>MKYRNATKLSLIAILVSTAMQANAGITVIDNEKGSFSIGGDVEFDFNYMNFDSTSEDWQFDQTGRILLNFAGERVTDDNNYLKMQVSPTYNQSGSIGLDDAWFAFGKQKGPEIRIGRFESYDMFPLGQDTFIDHSGDTSDGLISDSGAYIYRAKEARGRSTDGQIMYSQTFNQVYFELNALLGDRSSLFGSTYHGKTVESGDDAFVIRPVIAYTQDSFTIAASVERNLTSDAVTANGVDIMERTGYGLRTSYNINDINIHANFAYMDAVDETNATAGINVLYKGFGLGYVYARNEYTNEQFSGWYEGDVDVSTIYTSYHFTNVMDVEDFSIYTGAFQSKAEEKNVKSGAGTYANGDNDIGLRVRFKYIF</sequence>
<proteinExistence type="predicted"/>
<dbReference type="SUPFAM" id="SSF56935">
    <property type="entry name" value="Porins"/>
    <property type="match status" value="1"/>
</dbReference>
<keyword evidence="1" id="KW-0732">Signal</keyword>
<feature type="chain" id="PRO_5014456250" evidence="1">
    <location>
        <begin position="25"/>
        <end position="369"/>
    </location>
</feature>
<protein>
    <submittedName>
        <fullName evidence="2">Porin</fullName>
    </submittedName>
</protein>
<organism evidence="2 3">
    <name type="scientific">Vibrio diazotrophicus</name>
    <dbReference type="NCBI Taxonomy" id="685"/>
    <lineage>
        <taxon>Bacteria</taxon>
        <taxon>Pseudomonadati</taxon>
        <taxon>Pseudomonadota</taxon>
        <taxon>Gammaproteobacteria</taxon>
        <taxon>Vibrionales</taxon>
        <taxon>Vibrionaceae</taxon>
        <taxon>Vibrio</taxon>
    </lineage>
</organism>
<name>A0A2J8G7U6_VIBDI</name>
<dbReference type="OrthoDB" id="5622860at2"/>
<evidence type="ECO:0000313" key="3">
    <source>
        <dbReference type="Proteomes" id="UP000236449"/>
    </source>
</evidence>
<evidence type="ECO:0000313" key="2">
    <source>
        <dbReference type="EMBL" id="PNI00739.1"/>
    </source>
</evidence>
<feature type="signal peptide" evidence="1">
    <location>
        <begin position="1"/>
        <end position="24"/>
    </location>
</feature>
<dbReference type="Proteomes" id="UP000236449">
    <property type="component" value="Unassembled WGS sequence"/>
</dbReference>
<dbReference type="RefSeq" id="WP_102955328.1">
    <property type="nucleotide sequence ID" value="NZ_JBJKCE010000002.1"/>
</dbReference>
<gene>
    <name evidence="2" type="ORF">C1N32_21215</name>
</gene>
<comment type="caution">
    <text evidence="2">The sequence shown here is derived from an EMBL/GenBank/DDBJ whole genome shotgun (WGS) entry which is preliminary data.</text>
</comment>
<evidence type="ECO:0000256" key="1">
    <source>
        <dbReference type="SAM" id="SignalP"/>
    </source>
</evidence>
<accession>A0A2J8G7U6</accession>
<dbReference type="InterPro" id="IPR016963">
    <property type="entry name" value="Glycoporin_RafY"/>
</dbReference>